<keyword evidence="3" id="KW-1185">Reference proteome</keyword>
<proteinExistence type="predicted"/>
<organism evidence="2 3">
    <name type="scientific">Bradyrhizobium australiense</name>
    <dbReference type="NCBI Taxonomy" id="2721161"/>
    <lineage>
        <taxon>Bacteria</taxon>
        <taxon>Pseudomonadati</taxon>
        <taxon>Pseudomonadota</taxon>
        <taxon>Alphaproteobacteria</taxon>
        <taxon>Hyphomicrobiales</taxon>
        <taxon>Nitrobacteraceae</taxon>
        <taxon>Bradyrhizobium</taxon>
    </lineage>
</organism>
<dbReference type="AlphaFoldDB" id="A0A7Y4GRN7"/>
<dbReference type="Proteomes" id="UP000544122">
    <property type="component" value="Unassembled WGS sequence"/>
</dbReference>
<accession>A0A7Y4GRN7</accession>
<evidence type="ECO:0000313" key="3">
    <source>
        <dbReference type="Proteomes" id="UP000544122"/>
    </source>
</evidence>
<name>A0A7Y4GRN7_9BRAD</name>
<keyword evidence="1" id="KW-0812">Transmembrane</keyword>
<dbReference type="EMBL" id="JAAVLX010000004">
    <property type="protein sequence ID" value="NOJ40730.1"/>
    <property type="molecule type" value="Genomic_DNA"/>
</dbReference>
<feature type="transmembrane region" description="Helical" evidence="1">
    <location>
        <begin position="34"/>
        <end position="53"/>
    </location>
</feature>
<dbReference type="RefSeq" id="WP_171579587.1">
    <property type="nucleotide sequence ID" value="NZ_JAAVLX010000004.1"/>
</dbReference>
<gene>
    <name evidence="2" type="ORF">HCN58_14160</name>
</gene>
<keyword evidence="1" id="KW-1133">Transmembrane helix</keyword>
<sequence>MIYFTEALGGLSYISAMSQQTYPAPFESDIRIDYALIAIGVAAALFAFVYLILV</sequence>
<reference evidence="2 3" key="1">
    <citation type="submission" date="2020-03" db="EMBL/GenBank/DDBJ databases">
        <title>Bradyrhizobium diversity isolated from nodules of Indigofera sp.</title>
        <authorList>
            <person name="Klepa M."/>
            <person name="Helene L."/>
            <person name="Hungria M."/>
        </authorList>
    </citation>
    <scope>NUCLEOTIDE SEQUENCE [LARGE SCALE GENOMIC DNA]</scope>
    <source>
        <strain evidence="2 3">WSM 1791</strain>
    </source>
</reference>
<comment type="caution">
    <text evidence="2">The sequence shown here is derived from an EMBL/GenBank/DDBJ whole genome shotgun (WGS) entry which is preliminary data.</text>
</comment>
<keyword evidence="1" id="KW-0472">Membrane</keyword>
<evidence type="ECO:0000256" key="1">
    <source>
        <dbReference type="SAM" id="Phobius"/>
    </source>
</evidence>
<evidence type="ECO:0000313" key="2">
    <source>
        <dbReference type="EMBL" id="NOJ40730.1"/>
    </source>
</evidence>
<protein>
    <submittedName>
        <fullName evidence="2">Uncharacterized protein</fullName>
    </submittedName>
</protein>